<dbReference type="Gene3D" id="2.40.30.110">
    <property type="entry name" value="Aminomethyltransferase beta-barrel domains"/>
    <property type="match status" value="1"/>
</dbReference>
<proteinExistence type="predicted"/>
<evidence type="ECO:0000259" key="1">
    <source>
        <dbReference type="Pfam" id="PF08669"/>
    </source>
</evidence>
<sequence length="74" mass="7883">MEGLPRRRVRLVVEGAPTRHGAKIFDPATNELLGSVTSGIPSPTLGQNIVMGCVQPHCSAGGTSGGRRWACQWR</sequence>
<comment type="caution">
    <text evidence="2">The sequence shown here is derived from an EMBL/GenBank/DDBJ whole genome shotgun (WGS) entry which is preliminary data.</text>
</comment>
<dbReference type="Proteomes" id="UP001215280">
    <property type="component" value="Unassembled WGS sequence"/>
</dbReference>
<dbReference type="Pfam" id="PF08669">
    <property type="entry name" value="GCV_T_C"/>
    <property type="match status" value="1"/>
</dbReference>
<name>A0AAD7HAW4_9AGAR</name>
<evidence type="ECO:0000313" key="2">
    <source>
        <dbReference type="EMBL" id="KAJ7715661.1"/>
    </source>
</evidence>
<accession>A0AAD7HAW4</accession>
<dbReference type="InterPro" id="IPR013977">
    <property type="entry name" value="GcvT_C"/>
</dbReference>
<gene>
    <name evidence="2" type="ORF">DFH07DRAFT_862715</name>
</gene>
<evidence type="ECO:0000313" key="3">
    <source>
        <dbReference type="Proteomes" id="UP001215280"/>
    </source>
</evidence>
<dbReference type="EMBL" id="JARJLG010000344">
    <property type="protein sequence ID" value="KAJ7715661.1"/>
    <property type="molecule type" value="Genomic_DNA"/>
</dbReference>
<reference evidence="2" key="1">
    <citation type="submission" date="2023-03" db="EMBL/GenBank/DDBJ databases">
        <title>Massive genome expansion in bonnet fungi (Mycena s.s.) driven by repeated elements and novel gene families across ecological guilds.</title>
        <authorList>
            <consortium name="Lawrence Berkeley National Laboratory"/>
            <person name="Harder C.B."/>
            <person name="Miyauchi S."/>
            <person name="Viragh M."/>
            <person name="Kuo A."/>
            <person name="Thoen E."/>
            <person name="Andreopoulos B."/>
            <person name="Lu D."/>
            <person name="Skrede I."/>
            <person name="Drula E."/>
            <person name="Henrissat B."/>
            <person name="Morin E."/>
            <person name="Kohler A."/>
            <person name="Barry K."/>
            <person name="LaButti K."/>
            <person name="Morin E."/>
            <person name="Salamov A."/>
            <person name="Lipzen A."/>
            <person name="Mereny Z."/>
            <person name="Hegedus B."/>
            <person name="Baldrian P."/>
            <person name="Stursova M."/>
            <person name="Weitz H."/>
            <person name="Taylor A."/>
            <person name="Grigoriev I.V."/>
            <person name="Nagy L.G."/>
            <person name="Martin F."/>
            <person name="Kauserud H."/>
        </authorList>
    </citation>
    <scope>NUCLEOTIDE SEQUENCE</scope>
    <source>
        <strain evidence="2">CBHHK188m</strain>
    </source>
</reference>
<dbReference type="SUPFAM" id="SSF101790">
    <property type="entry name" value="Aminomethyltransferase beta-barrel domain"/>
    <property type="match status" value="1"/>
</dbReference>
<protein>
    <recommendedName>
        <fullName evidence="1">Aminomethyltransferase C-terminal domain-containing protein</fullName>
    </recommendedName>
</protein>
<keyword evidence="3" id="KW-1185">Reference proteome</keyword>
<dbReference type="InterPro" id="IPR029043">
    <property type="entry name" value="GcvT/YgfZ_C"/>
</dbReference>
<feature type="domain" description="Aminomethyltransferase C-terminal" evidence="1">
    <location>
        <begin position="6"/>
        <end position="62"/>
    </location>
</feature>
<organism evidence="2 3">
    <name type="scientific">Mycena maculata</name>
    <dbReference type="NCBI Taxonomy" id="230809"/>
    <lineage>
        <taxon>Eukaryota</taxon>
        <taxon>Fungi</taxon>
        <taxon>Dikarya</taxon>
        <taxon>Basidiomycota</taxon>
        <taxon>Agaricomycotina</taxon>
        <taxon>Agaricomycetes</taxon>
        <taxon>Agaricomycetidae</taxon>
        <taxon>Agaricales</taxon>
        <taxon>Marasmiineae</taxon>
        <taxon>Mycenaceae</taxon>
        <taxon>Mycena</taxon>
    </lineage>
</organism>
<dbReference type="AlphaFoldDB" id="A0AAD7HAW4"/>